<dbReference type="VEuPathDB" id="AmoebaDB:KM1_308840"/>
<feature type="compositionally biased region" description="Basic and acidic residues" evidence="1">
    <location>
        <begin position="432"/>
        <end position="444"/>
    </location>
</feature>
<dbReference type="EMBL" id="BDEQ01000001">
    <property type="protein sequence ID" value="GAT99004.1"/>
    <property type="molecule type" value="Genomic_DNA"/>
</dbReference>
<protein>
    <recommendedName>
        <fullName evidence="3">Fungal lipase-type domain-containing protein</fullName>
    </recommendedName>
</protein>
<feature type="transmembrane region" description="Helical" evidence="2">
    <location>
        <begin position="353"/>
        <end position="371"/>
    </location>
</feature>
<dbReference type="VEuPathDB" id="AmoebaDB:EHI8A_125280"/>
<dbReference type="Pfam" id="PF01764">
    <property type="entry name" value="Lipase_3"/>
    <property type="match status" value="1"/>
</dbReference>
<comment type="caution">
    <text evidence="4">The sequence shown here is derived from an EMBL/GenBank/DDBJ whole genome shotgun (WGS) entry which is preliminary data.</text>
</comment>
<feature type="compositionally biased region" description="Polar residues" evidence="1">
    <location>
        <begin position="46"/>
        <end position="61"/>
    </location>
</feature>
<dbReference type="OMA" id="RWHRLND"/>
<dbReference type="Proteomes" id="UP000078387">
    <property type="component" value="Unassembled WGS sequence"/>
</dbReference>
<dbReference type="Gene3D" id="3.40.50.1820">
    <property type="entry name" value="alpha/beta hydrolase"/>
    <property type="match status" value="1"/>
</dbReference>
<feature type="domain" description="Fungal lipase-type" evidence="3">
    <location>
        <begin position="618"/>
        <end position="718"/>
    </location>
</feature>
<evidence type="ECO:0000256" key="1">
    <source>
        <dbReference type="SAM" id="MobiDB-lite"/>
    </source>
</evidence>
<dbReference type="GO" id="GO:0006629">
    <property type="term" value="P:lipid metabolic process"/>
    <property type="evidence" value="ECO:0007669"/>
    <property type="project" value="InterPro"/>
</dbReference>
<feature type="transmembrane region" description="Helical" evidence="2">
    <location>
        <begin position="377"/>
        <end position="396"/>
    </location>
</feature>
<gene>
    <name evidence="4" type="ORF">CL6EHI_077750</name>
</gene>
<proteinExistence type="predicted"/>
<dbReference type="PANTHER" id="PTHR45856">
    <property type="entry name" value="ALPHA/BETA-HYDROLASES SUPERFAMILY PROTEIN"/>
    <property type="match status" value="1"/>
</dbReference>
<feature type="region of interest" description="Disordered" evidence="1">
    <location>
        <begin position="422"/>
        <end position="444"/>
    </location>
</feature>
<dbReference type="VEuPathDB" id="AmoebaDB:EHI5A_228260"/>
<accession>A0A5K1V9U2</accession>
<feature type="compositionally biased region" description="Acidic residues" evidence="1">
    <location>
        <begin position="422"/>
        <end position="431"/>
    </location>
</feature>
<evidence type="ECO:0000313" key="4">
    <source>
        <dbReference type="EMBL" id="GAT99004.1"/>
    </source>
</evidence>
<keyword evidence="2" id="KW-0812">Transmembrane</keyword>
<dbReference type="VEuPathDB" id="AmoebaDB:EHI7A_115770"/>
<feature type="transmembrane region" description="Helical" evidence="2">
    <location>
        <begin position="263"/>
        <end position="290"/>
    </location>
</feature>
<feature type="region of interest" description="Disordered" evidence="1">
    <location>
        <begin position="1"/>
        <end position="62"/>
    </location>
</feature>
<evidence type="ECO:0000259" key="3">
    <source>
        <dbReference type="Pfam" id="PF01764"/>
    </source>
</evidence>
<dbReference type="InterPro" id="IPR002921">
    <property type="entry name" value="Fungal_lipase-type"/>
</dbReference>
<dbReference type="AlphaFoldDB" id="A0A5K1V9U2"/>
<reference evidence="4 5" key="1">
    <citation type="submission" date="2016-05" db="EMBL/GenBank/DDBJ databases">
        <title>First whole genome sequencing of Entamoeba histolytica HM1:IMSS-clone-6.</title>
        <authorList>
            <person name="Mukherjee Avik.K."/>
            <person name="Izumyama S."/>
            <person name="Nakada-Tsukui K."/>
            <person name="Nozaki T."/>
        </authorList>
    </citation>
    <scope>NUCLEOTIDE SEQUENCE [LARGE SCALE GENOMIC DNA]</scope>
    <source>
        <strain evidence="4 5">HM1:IMSS clone 6</strain>
    </source>
</reference>
<keyword evidence="2" id="KW-1133">Transmembrane helix</keyword>
<dbReference type="InterPro" id="IPR051218">
    <property type="entry name" value="Sec_MonoDiacylglyc_Lipase"/>
</dbReference>
<feature type="transmembrane region" description="Helical" evidence="2">
    <location>
        <begin position="465"/>
        <end position="483"/>
    </location>
</feature>
<evidence type="ECO:0000256" key="2">
    <source>
        <dbReference type="SAM" id="Phobius"/>
    </source>
</evidence>
<feature type="compositionally biased region" description="Polar residues" evidence="1">
    <location>
        <begin position="7"/>
        <end position="38"/>
    </location>
</feature>
<name>A0A5K1V9U2_ENTHI</name>
<dbReference type="PANTHER" id="PTHR45856:SF11">
    <property type="entry name" value="FUNGAL LIPASE-LIKE DOMAIN-CONTAINING PROTEIN"/>
    <property type="match status" value="1"/>
</dbReference>
<feature type="transmembrane region" description="Helical" evidence="2">
    <location>
        <begin position="140"/>
        <end position="162"/>
    </location>
</feature>
<dbReference type="VEuPathDB" id="AmoebaDB:EHI_077750"/>
<evidence type="ECO:0000313" key="5">
    <source>
        <dbReference type="Proteomes" id="UP000078387"/>
    </source>
</evidence>
<feature type="transmembrane region" description="Helical" evidence="2">
    <location>
        <begin position="105"/>
        <end position="128"/>
    </location>
</feature>
<keyword evidence="2" id="KW-0472">Membrane</keyword>
<organism evidence="4 5">
    <name type="scientific">Entamoeba histolytica</name>
    <dbReference type="NCBI Taxonomy" id="5759"/>
    <lineage>
        <taxon>Eukaryota</taxon>
        <taxon>Amoebozoa</taxon>
        <taxon>Evosea</taxon>
        <taxon>Archamoebae</taxon>
        <taxon>Mastigamoebida</taxon>
        <taxon>Entamoebidae</taxon>
        <taxon>Entamoeba</taxon>
    </lineage>
</organism>
<feature type="transmembrane region" description="Helical" evidence="2">
    <location>
        <begin position="224"/>
        <end position="243"/>
    </location>
</feature>
<dbReference type="SUPFAM" id="SSF53474">
    <property type="entry name" value="alpha/beta-Hydrolases"/>
    <property type="match status" value="1"/>
</dbReference>
<sequence length="823" mass="93928">MGDSEQQEIQVNNEMTESQQPEKQPANETTDSQQQEIQLTKEKTESQQPETHLNIEMTESQETSKRKKKDCCYYTKKEGGKIILQFFSGLISLKSAISLACQFQLLFFINVILIGIFILFIISTGHLVCTSTVSIGYKLVYGYVMVYGSLFLLTFIYYFILFSIEYLSRSYRYLFGDKKSNDKGKKICCNKCKKIYCPKNCKEILDKCKKICCPKNCKRILECIVHHIGIIVLVVGVIVGFGVGRRITKKHGEPSVLTYMGYWYLLLGLICIGGIFIIISIIDYVCKLYYNTNGCSSKSKDICIDICIKAIFYVLPNSLINRFIDYCISFFCKKRHEECRLGVQFGELLSLKLVLFILFLVCLIFATVHSHKNDGNIGWYWLIFIFSFISGFIPSIRELSKKPKDDEDEYYDGTITYSDTESIEIENDEERENPKKESNEETEDNWHNVLKDSCGFNFRRSSIPLQTLSVLLIVAIIVGLIVYKIKSKKSSSSPKKSMFEEENEYISFRARMKEIYEGISYDDEMNEEMYYRTENKVYEHSHLCETDSYGITPFDYACLSNLAYADNVNDANYANIKKYLDGIGWKTITFYEKKKDDNKEGPVLHYLIANKTNTDITVFGFRGSNKFSDWVYDFKLFTESALPSLSVSIFPVFTNQALLKISYILSFFGSKAFPKSDYDLLDIAKTVVESEMKNAPNKQYIVTGHSLGGGLANIVGSELGIVSFGISPPGTYLGAKAQKLKKKDIRLFARAVIPDRDIVASLGVEGGLQMSIPCYEHAFGCHSIDNSVCMIGSLCHYNENENIKNICSMKWDDWKLGFDAKVN</sequence>
<dbReference type="InterPro" id="IPR029058">
    <property type="entry name" value="AB_hydrolase_fold"/>
</dbReference>
<dbReference type="VEuPathDB" id="AmoebaDB:KM1_308020"/>